<dbReference type="InterPro" id="IPR012349">
    <property type="entry name" value="Split_barrel_FMN-bd"/>
</dbReference>
<dbReference type="Gene3D" id="2.30.110.10">
    <property type="entry name" value="Electron Transport, Fmn-binding Protein, Chain A"/>
    <property type="match status" value="1"/>
</dbReference>
<dbReference type="SMART" id="SM00903">
    <property type="entry name" value="Flavin_Reduct"/>
    <property type="match status" value="1"/>
</dbReference>
<gene>
    <name evidence="4" type="ORF">P171DRAFT_432445</name>
</gene>
<dbReference type="GO" id="GO:0010181">
    <property type="term" value="F:FMN binding"/>
    <property type="evidence" value="ECO:0007669"/>
    <property type="project" value="InterPro"/>
</dbReference>
<name>A0A9P4PHT1_9PLEO</name>
<accession>A0A9P4PHT1</accession>
<protein>
    <recommendedName>
        <fullName evidence="3">Flavin reductase like domain-containing protein</fullName>
    </recommendedName>
</protein>
<keyword evidence="5" id="KW-1185">Reference proteome</keyword>
<evidence type="ECO:0000256" key="1">
    <source>
        <dbReference type="ARBA" id="ARBA00023002"/>
    </source>
</evidence>
<dbReference type="AlphaFoldDB" id="A0A9P4PHT1"/>
<dbReference type="GO" id="GO:0042602">
    <property type="term" value="F:riboflavin reductase (NADPH) activity"/>
    <property type="evidence" value="ECO:0007669"/>
    <property type="project" value="TreeGrafter"/>
</dbReference>
<sequence>MASALRPTGRFYAAFYRWSCSTVRAPHCTRSIRRSPPCFETRARHAYSTTRPLLHDNAAASTPEASRDERTSASADQEATILSPDPVSMQETMRSLMRHVPSTVTVITAFGEHTDSRTPLPVGSAISSLTTVTLDPPHVSFNIKTPSRTLDAIRETGGRFCVHFLDNSIIAAKVAQNFTEGNSIETLRRRRQKFTFEYPPTDHMQQPPKLVSRCVLASMTCKLVQEATVADHVVAIASVNELSARQDQAPALMYHEGKFKRYNGSTLYQHKAPALGQTFIGHGVYCSYPLFPGDAEKEDFISRAKEYIEQNQAEFLAAPSTSRATILKDGWGIQSGTFGLNLTRLVDQCMAELGLHSDQEPCLNNAPLTYRFYGQLSPTDITTIANQAKALVENNPAALDGDYFTVLDRLDVCPWGTNLLASDILVPLREGGLIAPFELRSIDPKATLDLGHLEQVEHRVFKFLKTIPREQAYRMKLGRIQNDAGLQQLHMIYLKQILPRITAEVCPDAFSSPQVDLRGQLSPEEVRVAVIRMVNALSDAKIYPTFTSLPKAEILRELGVHPMATGANLDFLWEKMNHMRATTKDSNALEEAVDMMLDTMPDPLFEKGSFKLEEVQSRVRKLVNSHPLSVLAWSTSDIVAAMGLRYGATTVPHKGKDVQIHSLIRKIFREALKARVGDDGVTAEEKAAINEYSRLFLAPRPKGWVMPAAEAAKFSRPKVLSWRYQKEEQKVKEREEKKEEAGALGV</sequence>
<evidence type="ECO:0000313" key="5">
    <source>
        <dbReference type="Proteomes" id="UP000799764"/>
    </source>
</evidence>
<dbReference type="PANTHER" id="PTHR30466:SF1">
    <property type="entry name" value="FMN REDUCTASE (NADH) RUTF"/>
    <property type="match status" value="1"/>
</dbReference>
<dbReference type="OrthoDB" id="2015405at2759"/>
<evidence type="ECO:0000256" key="2">
    <source>
        <dbReference type="SAM" id="MobiDB-lite"/>
    </source>
</evidence>
<dbReference type="SUPFAM" id="SSF50475">
    <property type="entry name" value="FMN-binding split barrel"/>
    <property type="match status" value="1"/>
</dbReference>
<dbReference type="PANTHER" id="PTHR30466">
    <property type="entry name" value="FLAVIN REDUCTASE"/>
    <property type="match status" value="1"/>
</dbReference>
<feature type="region of interest" description="Disordered" evidence="2">
    <location>
        <begin position="50"/>
        <end position="79"/>
    </location>
</feature>
<dbReference type="InterPro" id="IPR050268">
    <property type="entry name" value="NADH-dep_flavin_reductase"/>
</dbReference>
<organism evidence="4 5">
    <name type="scientific">Karstenula rhodostoma CBS 690.94</name>
    <dbReference type="NCBI Taxonomy" id="1392251"/>
    <lineage>
        <taxon>Eukaryota</taxon>
        <taxon>Fungi</taxon>
        <taxon>Dikarya</taxon>
        <taxon>Ascomycota</taxon>
        <taxon>Pezizomycotina</taxon>
        <taxon>Dothideomycetes</taxon>
        <taxon>Pleosporomycetidae</taxon>
        <taxon>Pleosporales</taxon>
        <taxon>Massarineae</taxon>
        <taxon>Didymosphaeriaceae</taxon>
        <taxon>Karstenula</taxon>
    </lineage>
</organism>
<keyword evidence="1" id="KW-0560">Oxidoreductase</keyword>
<comment type="caution">
    <text evidence="4">The sequence shown here is derived from an EMBL/GenBank/DDBJ whole genome shotgun (WGS) entry which is preliminary data.</text>
</comment>
<dbReference type="InterPro" id="IPR002563">
    <property type="entry name" value="Flavin_Rdtase-like_dom"/>
</dbReference>
<dbReference type="Proteomes" id="UP000799764">
    <property type="component" value="Unassembled WGS sequence"/>
</dbReference>
<dbReference type="Pfam" id="PF01613">
    <property type="entry name" value="Flavin_Reduct"/>
    <property type="match status" value="1"/>
</dbReference>
<reference evidence="4" key="1">
    <citation type="journal article" date="2020" name="Stud. Mycol.">
        <title>101 Dothideomycetes genomes: a test case for predicting lifestyles and emergence of pathogens.</title>
        <authorList>
            <person name="Haridas S."/>
            <person name="Albert R."/>
            <person name="Binder M."/>
            <person name="Bloem J."/>
            <person name="Labutti K."/>
            <person name="Salamov A."/>
            <person name="Andreopoulos B."/>
            <person name="Baker S."/>
            <person name="Barry K."/>
            <person name="Bills G."/>
            <person name="Bluhm B."/>
            <person name="Cannon C."/>
            <person name="Castanera R."/>
            <person name="Culley D."/>
            <person name="Daum C."/>
            <person name="Ezra D."/>
            <person name="Gonzalez J."/>
            <person name="Henrissat B."/>
            <person name="Kuo A."/>
            <person name="Liang C."/>
            <person name="Lipzen A."/>
            <person name="Lutzoni F."/>
            <person name="Magnuson J."/>
            <person name="Mondo S."/>
            <person name="Nolan M."/>
            <person name="Ohm R."/>
            <person name="Pangilinan J."/>
            <person name="Park H.-J."/>
            <person name="Ramirez L."/>
            <person name="Alfaro M."/>
            <person name="Sun H."/>
            <person name="Tritt A."/>
            <person name="Yoshinaga Y."/>
            <person name="Zwiers L.-H."/>
            <person name="Turgeon B."/>
            <person name="Goodwin S."/>
            <person name="Spatafora J."/>
            <person name="Crous P."/>
            <person name="Grigoriev I."/>
        </authorList>
    </citation>
    <scope>NUCLEOTIDE SEQUENCE</scope>
    <source>
        <strain evidence="4">CBS 690.94</strain>
    </source>
</reference>
<evidence type="ECO:0000313" key="4">
    <source>
        <dbReference type="EMBL" id="KAF2444406.1"/>
    </source>
</evidence>
<proteinExistence type="predicted"/>
<evidence type="ECO:0000259" key="3">
    <source>
        <dbReference type="SMART" id="SM00903"/>
    </source>
</evidence>
<feature type="domain" description="Flavin reductase like" evidence="3">
    <location>
        <begin position="97"/>
        <end position="261"/>
    </location>
</feature>
<dbReference type="EMBL" id="MU001501">
    <property type="protein sequence ID" value="KAF2444406.1"/>
    <property type="molecule type" value="Genomic_DNA"/>
</dbReference>